<keyword evidence="2" id="KW-1133">Transmembrane helix</keyword>
<dbReference type="InterPro" id="IPR021729">
    <property type="entry name" value="DUF3298"/>
</dbReference>
<accession>A0A0V8QIG5</accession>
<protein>
    <recommendedName>
        <fullName evidence="3">DUF3298 domain-containing protein</fullName>
    </recommendedName>
</protein>
<evidence type="ECO:0000256" key="1">
    <source>
        <dbReference type="SAM" id="Coils"/>
    </source>
</evidence>
<dbReference type="OrthoDB" id="4990at2"/>
<keyword evidence="2" id="KW-0812">Transmembrane</keyword>
<evidence type="ECO:0000256" key="2">
    <source>
        <dbReference type="SAM" id="Phobius"/>
    </source>
</evidence>
<feature type="domain" description="DUF3298" evidence="3">
    <location>
        <begin position="208"/>
        <end position="291"/>
    </location>
</feature>
<keyword evidence="2" id="KW-0472">Membrane</keyword>
<keyword evidence="1" id="KW-0175">Coiled coil</keyword>
<feature type="coiled-coil region" evidence="1">
    <location>
        <begin position="114"/>
        <end position="148"/>
    </location>
</feature>
<dbReference type="Pfam" id="PF11738">
    <property type="entry name" value="DUF3298"/>
    <property type="match status" value="1"/>
</dbReference>
<evidence type="ECO:0000313" key="4">
    <source>
        <dbReference type="EMBL" id="KSV60270.1"/>
    </source>
</evidence>
<feature type="transmembrane region" description="Helical" evidence="2">
    <location>
        <begin position="47"/>
        <end position="69"/>
    </location>
</feature>
<name>A0A0V8QIG5_9FIRM</name>
<evidence type="ECO:0000313" key="5">
    <source>
        <dbReference type="Proteomes" id="UP000054874"/>
    </source>
</evidence>
<dbReference type="STRING" id="290052.ASU35_05815"/>
<dbReference type="Gene3D" id="3.30.565.40">
    <property type="entry name" value="Fervidobacterium nodosum Rt17-B1 like"/>
    <property type="match status" value="1"/>
</dbReference>
<dbReference type="InterPro" id="IPR037126">
    <property type="entry name" value="PdaC/RsiV-like_sf"/>
</dbReference>
<reference evidence="4 5" key="1">
    <citation type="submission" date="2015-11" db="EMBL/GenBank/DDBJ databases">
        <title>Butyribacter intestini gen. nov., sp. nov., a butyric acid-producing bacterium of the family Lachnospiraceae isolated from the human faeces.</title>
        <authorList>
            <person name="Zou Y."/>
            <person name="Xue W."/>
            <person name="Luo G."/>
            <person name="Lv M."/>
        </authorList>
    </citation>
    <scope>NUCLEOTIDE SEQUENCE [LARGE SCALE GENOMIC DNA]</scope>
    <source>
        <strain evidence="4 5">ACET-33324</strain>
    </source>
</reference>
<comment type="caution">
    <text evidence="4">The sequence shown here is derived from an EMBL/GenBank/DDBJ whole genome shotgun (WGS) entry which is preliminary data.</text>
</comment>
<keyword evidence="5" id="KW-1185">Reference proteome</keyword>
<dbReference type="AlphaFoldDB" id="A0A0V8QIG5"/>
<evidence type="ECO:0000259" key="3">
    <source>
        <dbReference type="Pfam" id="PF11738"/>
    </source>
</evidence>
<sequence length="304" mass="34289">MNQKMEELKRQYEEIPMPEELKGKVEEAIKRGQEAERREKYSKKRGGWLLILKGGGAVAAAALLSIVVLSNTSAETAYALENIPVIGAISRVVTLSTFADKQGDYEASIDTPKIESEEGEKKNLTEGKVNLNQTMADYTETIEKAYEADLKAAGDLGKETVDTSYQVLTDNKRLLSIRIDTTVVMASSNAFSKIYHLDKTTGKQLVLKDFFRQDSNYIDVLTESLLKQMKKANEEEEAAYFIDTEYGDEFNFTQLDPEQNCYWDEKGNLVVVFDKYQVSAGCMGMPELTVDRNVFSECLKPEWK</sequence>
<proteinExistence type="predicted"/>
<gene>
    <name evidence="4" type="ORF">ASU35_05815</name>
</gene>
<dbReference type="Gene3D" id="3.90.640.20">
    <property type="entry name" value="Heat-shock cognate protein, ATPase"/>
    <property type="match status" value="1"/>
</dbReference>
<dbReference type="RefSeq" id="WP_058351471.1">
    <property type="nucleotide sequence ID" value="NZ_CABMMD010000024.1"/>
</dbReference>
<dbReference type="EMBL" id="LNAM01000024">
    <property type="protein sequence ID" value="KSV60270.1"/>
    <property type="molecule type" value="Genomic_DNA"/>
</dbReference>
<organism evidence="4 5">
    <name type="scientific">Acetivibrio ethanolgignens</name>
    <dbReference type="NCBI Taxonomy" id="290052"/>
    <lineage>
        <taxon>Bacteria</taxon>
        <taxon>Bacillati</taxon>
        <taxon>Bacillota</taxon>
        <taxon>Clostridia</taxon>
        <taxon>Eubacteriales</taxon>
        <taxon>Oscillospiraceae</taxon>
        <taxon>Acetivibrio</taxon>
    </lineage>
</organism>
<dbReference type="Proteomes" id="UP000054874">
    <property type="component" value="Unassembled WGS sequence"/>
</dbReference>